<keyword evidence="2" id="KW-1133">Transmembrane helix</keyword>
<feature type="region of interest" description="Disordered" evidence="1">
    <location>
        <begin position="78"/>
        <end position="101"/>
    </location>
</feature>
<sequence>MRKTMLQALLFALAAQALLGLAVWAWARRMAAVPDSFDYEDSSLFVVSVEPSLLVLTLLALTLALMAAFALAKAIWRKGGRRSGSSIISARRAASTCSAPG</sequence>
<evidence type="ECO:0000256" key="1">
    <source>
        <dbReference type="SAM" id="MobiDB-lite"/>
    </source>
</evidence>
<organism evidence="3 4">
    <name type="scientific">Paenibacillus albicereus</name>
    <dbReference type="NCBI Taxonomy" id="2726185"/>
    <lineage>
        <taxon>Bacteria</taxon>
        <taxon>Bacillati</taxon>
        <taxon>Bacillota</taxon>
        <taxon>Bacilli</taxon>
        <taxon>Bacillales</taxon>
        <taxon>Paenibacillaceae</taxon>
        <taxon>Paenibacillus</taxon>
    </lineage>
</organism>
<keyword evidence="4" id="KW-1185">Reference proteome</keyword>
<feature type="compositionally biased region" description="Low complexity" evidence="1">
    <location>
        <begin position="83"/>
        <end position="95"/>
    </location>
</feature>
<proteinExistence type="predicted"/>
<dbReference type="Proteomes" id="UP000502136">
    <property type="component" value="Chromosome"/>
</dbReference>
<feature type="transmembrane region" description="Helical" evidence="2">
    <location>
        <begin position="51"/>
        <end position="72"/>
    </location>
</feature>
<gene>
    <name evidence="3" type="ORF">HGI30_20110</name>
</gene>
<dbReference type="KEGG" id="palr:HGI30_20110"/>
<evidence type="ECO:0000313" key="3">
    <source>
        <dbReference type="EMBL" id="QJC50152.1"/>
    </source>
</evidence>
<name>A0A6H2GRW6_9BACL</name>
<protein>
    <submittedName>
        <fullName evidence="3">Uncharacterized protein</fullName>
    </submittedName>
</protein>
<dbReference type="RefSeq" id="WP_168905844.1">
    <property type="nucleotide sequence ID" value="NZ_CP051428.1"/>
</dbReference>
<keyword evidence="2" id="KW-0472">Membrane</keyword>
<dbReference type="AlphaFoldDB" id="A0A6H2GRW6"/>
<reference evidence="3 4" key="1">
    <citation type="submission" date="2020-04" db="EMBL/GenBank/DDBJ databases">
        <title>Novel Paenibacillus strain UniB2 isolated from commercial digestive syrup.</title>
        <authorList>
            <person name="Thorat V."/>
            <person name="Kirdat K."/>
            <person name="Tiwarekar B."/>
            <person name="Yadav A."/>
        </authorList>
    </citation>
    <scope>NUCLEOTIDE SEQUENCE [LARGE SCALE GENOMIC DNA]</scope>
    <source>
        <strain evidence="3 4">UniB2</strain>
    </source>
</reference>
<evidence type="ECO:0000313" key="4">
    <source>
        <dbReference type="Proteomes" id="UP000502136"/>
    </source>
</evidence>
<keyword evidence="2" id="KW-0812">Transmembrane</keyword>
<accession>A0A6H2GRW6</accession>
<dbReference type="EMBL" id="CP051428">
    <property type="protein sequence ID" value="QJC50152.1"/>
    <property type="molecule type" value="Genomic_DNA"/>
</dbReference>
<evidence type="ECO:0000256" key="2">
    <source>
        <dbReference type="SAM" id="Phobius"/>
    </source>
</evidence>